<accession>A0A678QGP5</accession>
<dbReference type="AlphaFoldDB" id="A0A678QGP5"/>
<protein>
    <submittedName>
        <fullName evidence="1">Invertase</fullName>
        <ecNumber evidence="1">3.2.1.26</ecNumber>
    </submittedName>
</protein>
<keyword evidence="1" id="KW-0378">Hydrolase</keyword>
<dbReference type="EMBL" id="KU353520">
    <property type="protein sequence ID" value="APU87387.1"/>
    <property type="molecule type" value="mRNA"/>
</dbReference>
<reference evidence="1" key="1">
    <citation type="submission" date="2015-12" db="EMBL/GenBank/DDBJ databases">
        <authorList>
            <person name="Chaudhury A."/>
            <person name="Yadav A."/>
            <person name="Soni S."/>
            <person name="Bala K."/>
            <person name="Bhardwaj C."/>
            <person name="Yadav A."/>
            <person name="Sheoran P."/>
            <person name="Verma M."/>
        </authorList>
    </citation>
    <scope>NUCLEOTIDE SEQUENCE</scope>
    <source>
        <strain evidence="1">HG365</strain>
    </source>
</reference>
<keyword evidence="1" id="KW-0326">Glycosidase</keyword>
<evidence type="ECO:0000313" key="1">
    <source>
        <dbReference type="EMBL" id="APU87387.1"/>
    </source>
</evidence>
<dbReference type="EC" id="3.2.1.26" evidence="1"/>
<organism evidence="1">
    <name type="scientific">Cyamopsis tetragonoloba</name>
    <name type="common">Guar</name>
    <name type="synonym">Cluster bean</name>
    <dbReference type="NCBI Taxonomy" id="3832"/>
    <lineage>
        <taxon>Eukaryota</taxon>
        <taxon>Viridiplantae</taxon>
        <taxon>Streptophyta</taxon>
        <taxon>Embryophyta</taxon>
        <taxon>Tracheophyta</taxon>
        <taxon>Spermatophyta</taxon>
        <taxon>Magnoliopsida</taxon>
        <taxon>eudicotyledons</taxon>
        <taxon>Gunneridae</taxon>
        <taxon>Pentapetalae</taxon>
        <taxon>rosids</taxon>
        <taxon>fabids</taxon>
        <taxon>Fabales</taxon>
        <taxon>Fabaceae</taxon>
        <taxon>Papilionoideae</taxon>
        <taxon>50 kb inversion clade</taxon>
        <taxon>NPAAA clade</taxon>
        <taxon>indigoferoid/millettioid clade</taxon>
        <taxon>Indigofereae</taxon>
        <taxon>Cyamopsis</taxon>
    </lineage>
</organism>
<dbReference type="GO" id="GO:0004564">
    <property type="term" value="F:beta-fructofuranosidase activity"/>
    <property type="evidence" value="ECO:0007669"/>
    <property type="project" value="UniProtKB-EC"/>
</dbReference>
<name>A0A678QGP5_CYATE</name>
<sequence length="33" mass="3726">MLLALFGAINGFFGDLTHFLRKGSERFFGMGKF</sequence>
<proteinExistence type="evidence at transcript level"/>